<dbReference type="InterPro" id="IPR041685">
    <property type="entry name" value="AAA_GajA/Old/RecF-like"/>
</dbReference>
<comment type="caution">
    <text evidence="2">The sequence shown here is derived from an EMBL/GenBank/DDBJ whole genome shotgun (WGS) entry which is preliminary data.</text>
</comment>
<dbReference type="PANTHER" id="PTHR43581:SF4">
    <property type="entry name" value="ATP_GTP PHOSPHATASE"/>
    <property type="match status" value="1"/>
</dbReference>
<dbReference type="InterPro" id="IPR027417">
    <property type="entry name" value="P-loop_NTPase"/>
</dbReference>
<evidence type="ECO:0000313" key="3">
    <source>
        <dbReference type="Proteomes" id="UP000036367"/>
    </source>
</evidence>
<dbReference type="STRING" id="595434.RISK_002349"/>
<dbReference type="SUPFAM" id="SSF52540">
    <property type="entry name" value="P-loop containing nucleoside triphosphate hydrolases"/>
    <property type="match status" value="1"/>
</dbReference>
<dbReference type="PANTHER" id="PTHR43581">
    <property type="entry name" value="ATP/GTP PHOSPHATASE"/>
    <property type="match status" value="1"/>
</dbReference>
<accession>A0A0J1BGN3</accession>
<organism evidence="2 3">
    <name type="scientific">Rhodopirellula islandica</name>
    <dbReference type="NCBI Taxonomy" id="595434"/>
    <lineage>
        <taxon>Bacteria</taxon>
        <taxon>Pseudomonadati</taxon>
        <taxon>Planctomycetota</taxon>
        <taxon>Planctomycetia</taxon>
        <taxon>Pirellulales</taxon>
        <taxon>Pirellulaceae</taxon>
        <taxon>Rhodopirellula</taxon>
    </lineage>
</organism>
<gene>
    <name evidence="2" type="ORF">RISK_002349</name>
</gene>
<evidence type="ECO:0000259" key="1">
    <source>
        <dbReference type="Pfam" id="PF13175"/>
    </source>
</evidence>
<sequence length="571" mass="64741">MKPYRIKFKGGTCFKSDWAGFDRFDPINVIVGRNNAGKSRLLDFVKELCGKKNDCQSFDYQFSAILDEEFLRLVFPDDTRASDLGRAELWEPHGKPFLSKHIHWVVKNSLVQITHLDPVDDHLAKRYESPRLLRIQRRLPIVESPFQGYMFRQLYADRDIQPEKASTSTDLQSNGHGATNLVNRYLNSTSLPRELVQDDLLDALNLIFGEDGEFTEIETQHDDESEAGLWEIYLAEKSKGLIPLSQSGSGLKTIILVLLNILVIPQQSKEPISKYVFAFEELENNLHPALQRRLMRYLAEFARRTDATFFLTTHSNVTLDVFSRDPNSQIVHVSHDGNSARTQTVEAHFDRAGIVSELGAKPSDLLQANGVLWLEGPSDRIYLNRWIQLFSSGELVEGLDYQCAFYGGSVLARTQFASPEDSNEELANLLRINPNIAVVCDGDRTAEKKKGSRVKQRVQRIRSELEQIPGSTLWITEGKEIESYLTVASLENFSSIEASRAPLRYERIFPSTSKTEAGKSYFEKVLKRRSVDKIAIAMHAAPLMTKADLSERFELAVQVEAIVRAIRGWGQ</sequence>
<keyword evidence="2" id="KW-0540">Nuclease</keyword>
<keyword evidence="2" id="KW-0255">Endonuclease</keyword>
<dbReference type="GO" id="GO:0004519">
    <property type="term" value="F:endonuclease activity"/>
    <property type="evidence" value="ECO:0007669"/>
    <property type="project" value="UniProtKB-KW"/>
</dbReference>
<dbReference type="InterPro" id="IPR051396">
    <property type="entry name" value="Bact_Antivir_Def_Nuclease"/>
</dbReference>
<dbReference type="AlphaFoldDB" id="A0A0J1BGN3"/>
<dbReference type="RefSeq" id="WP_047814017.1">
    <property type="nucleotide sequence ID" value="NZ_LECT01000017.1"/>
</dbReference>
<evidence type="ECO:0000313" key="2">
    <source>
        <dbReference type="EMBL" id="KLU05717.1"/>
    </source>
</evidence>
<dbReference type="EMBL" id="LECT01000017">
    <property type="protein sequence ID" value="KLU05717.1"/>
    <property type="molecule type" value="Genomic_DNA"/>
</dbReference>
<dbReference type="PATRIC" id="fig|595434.4.peg.2244"/>
<dbReference type="Pfam" id="PF13175">
    <property type="entry name" value="AAA_15"/>
    <property type="match status" value="1"/>
</dbReference>
<keyword evidence="2" id="KW-0378">Hydrolase</keyword>
<protein>
    <submittedName>
        <fullName evidence="2">ATP-dependent endonuclease, OLD family</fullName>
    </submittedName>
</protein>
<proteinExistence type="predicted"/>
<dbReference type="Gene3D" id="3.40.50.300">
    <property type="entry name" value="P-loop containing nucleotide triphosphate hydrolases"/>
    <property type="match status" value="1"/>
</dbReference>
<dbReference type="OrthoDB" id="308933at2"/>
<dbReference type="Proteomes" id="UP000036367">
    <property type="component" value="Unassembled WGS sequence"/>
</dbReference>
<reference evidence="2" key="1">
    <citation type="submission" date="2015-05" db="EMBL/GenBank/DDBJ databases">
        <title>Permanent draft genome of Rhodopirellula islandicus K833.</title>
        <authorList>
            <person name="Kizina J."/>
            <person name="Richter M."/>
            <person name="Glockner F.O."/>
            <person name="Harder J."/>
        </authorList>
    </citation>
    <scope>NUCLEOTIDE SEQUENCE [LARGE SCALE GENOMIC DNA]</scope>
    <source>
        <strain evidence="2">K833</strain>
    </source>
</reference>
<keyword evidence="3" id="KW-1185">Reference proteome</keyword>
<feature type="domain" description="Endonuclease GajA/Old nuclease/RecF-like AAA" evidence="1">
    <location>
        <begin position="221"/>
        <end position="316"/>
    </location>
</feature>
<name>A0A0J1BGN3_RHOIS</name>